<dbReference type="SUPFAM" id="SSF52540">
    <property type="entry name" value="P-loop containing nucleoside triphosphate hydrolases"/>
    <property type="match status" value="1"/>
</dbReference>
<dbReference type="PROSITE" id="PS51882">
    <property type="entry name" value="G_ALPHA"/>
    <property type="match status" value="1"/>
</dbReference>
<dbReference type="Gene3D" id="3.40.50.300">
    <property type="entry name" value="P-loop containing nucleotide triphosphate hydrolases"/>
    <property type="match status" value="1"/>
</dbReference>
<keyword evidence="2 5" id="KW-0547">Nucleotide-binding</keyword>
<dbReference type="InterPro" id="IPR027417">
    <property type="entry name" value="P-loop_NTPase"/>
</dbReference>
<dbReference type="GO" id="GO:0001664">
    <property type="term" value="F:G protein-coupled receptor binding"/>
    <property type="evidence" value="ECO:0007669"/>
    <property type="project" value="TreeGrafter"/>
</dbReference>
<protein>
    <submittedName>
        <fullName evidence="9">Uncharacterized protein</fullName>
    </submittedName>
</protein>
<dbReference type="SUPFAM" id="SSF47895">
    <property type="entry name" value="Transducin (alpha subunit), insertion domain"/>
    <property type="match status" value="1"/>
</dbReference>
<organism evidence="8 9">
    <name type="scientific">Romanomermis culicivorax</name>
    <name type="common">Nematode worm</name>
    <dbReference type="NCBI Taxonomy" id="13658"/>
    <lineage>
        <taxon>Eukaryota</taxon>
        <taxon>Metazoa</taxon>
        <taxon>Ecdysozoa</taxon>
        <taxon>Nematoda</taxon>
        <taxon>Enoplea</taxon>
        <taxon>Dorylaimia</taxon>
        <taxon>Mermithida</taxon>
        <taxon>Mermithoidea</taxon>
        <taxon>Mermithidae</taxon>
        <taxon>Romanomermis</taxon>
    </lineage>
</organism>
<accession>A0A915J8J0</accession>
<sequence length="165" mass="18902">MMGINVSTSNNRSTSSSGEFLDQVERNNQIEAQLREDRKIGALTRKLLLLGAAEAGKSTVLKQLRVLHENKFNEAELTTMKLAIYNNVLLISHAIFEVMSTRNMRFENDHSELDKVVVLMAIRTKACRDSLQRDVAEALLRLKKDRIFKHCYTNFNQYLIPESSE</sequence>
<feature type="binding site" evidence="5">
    <location>
        <begin position="54"/>
        <end position="59"/>
    </location>
    <ligand>
        <name>GTP</name>
        <dbReference type="ChEBI" id="CHEBI:37565"/>
    </ligand>
</feature>
<feature type="region of interest" description="Disordered" evidence="7">
    <location>
        <begin position="1"/>
        <end position="22"/>
    </location>
</feature>
<dbReference type="GO" id="GO:0005834">
    <property type="term" value="C:heterotrimeric G-protein complex"/>
    <property type="evidence" value="ECO:0007669"/>
    <property type="project" value="TreeGrafter"/>
</dbReference>
<evidence type="ECO:0000256" key="4">
    <source>
        <dbReference type="ARBA" id="ARBA00023224"/>
    </source>
</evidence>
<keyword evidence="6" id="KW-0460">Magnesium</keyword>
<evidence type="ECO:0000256" key="6">
    <source>
        <dbReference type="PIRSR" id="PIRSR601019-2"/>
    </source>
</evidence>
<keyword evidence="8" id="KW-1185">Reference proteome</keyword>
<dbReference type="Gene3D" id="1.10.400.10">
    <property type="entry name" value="GI Alpha 1, domain 2-like"/>
    <property type="match status" value="1"/>
</dbReference>
<reference evidence="9" key="1">
    <citation type="submission" date="2022-11" db="UniProtKB">
        <authorList>
            <consortium name="WormBaseParasite"/>
        </authorList>
    </citation>
    <scope>IDENTIFICATION</scope>
</reference>
<dbReference type="GO" id="GO:0046872">
    <property type="term" value="F:metal ion binding"/>
    <property type="evidence" value="ECO:0007669"/>
    <property type="project" value="UniProtKB-KW"/>
</dbReference>
<evidence type="ECO:0000256" key="1">
    <source>
        <dbReference type="ARBA" id="ARBA00022723"/>
    </source>
</evidence>
<dbReference type="AlphaFoldDB" id="A0A915J8J0"/>
<dbReference type="WBParaSite" id="nRc.2.0.1.t22784-RA">
    <property type="protein sequence ID" value="nRc.2.0.1.t22784-RA"/>
    <property type="gene ID" value="nRc.2.0.1.g22784"/>
</dbReference>
<feature type="binding site" evidence="6">
    <location>
        <position position="58"/>
    </location>
    <ligand>
        <name>Mg(2+)</name>
        <dbReference type="ChEBI" id="CHEBI:18420"/>
    </ligand>
</feature>
<dbReference type="Pfam" id="PF00503">
    <property type="entry name" value="G-alpha"/>
    <property type="match status" value="1"/>
</dbReference>
<evidence type="ECO:0000256" key="7">
    <source>
        <dbReference type="SAM" id="MobiDB-lite"/>
    </source>
</evidence>
<dbReference type="SMART" id="SM00275">
    <property type="entry name" value="G_alpha"/>
    <property type="match status" value="1"/>
</dbReference>
<evidence type="ECO:0000313" key="9">
    <source>
        <dbReference type="WBParaSite" id="nRc.2.0.1.t22784-RA"/>
    </source>
</evidence>
<dbReference type="GO" id="GO:0031683">
    <property type="term" value="F:G-protein beta/gamma-subunit complex binding"/>
    <property type="evidence" value="ECO:0007669"/>
    <property type="project" value="InterPro"/>
</dbReference>
<dbReference type="PANTHER" id="PTHR10218">
    <property type="entry name" value="GTP-BINDING PROTEIN ALPHA SUBUNIT"/>
    <property type="match status" value="1"/>
</dbReference>
<evidence type="ECO:0000256" key="3">
    <source>
        <dbReference type="ARBA" id="ARBA00023134"/>
    </source>
</evidence>
<feature type="compositionally biased region" description="Low complexity" evidence="7">
    <location>
        <begin position="7"/>
        <end position="17"/>
    </location>
</feature>
<dbReference type="PANTHER" id="PTHR10218:SF302">
    <property type="entry name" value="GUANINE NUCLEOTIDE-BINDING PROTEIN ALPHA-5 SUBUNIT"/>
    <property type="match status" value="1"/>
</dbReference>
<dbReference type="InterPro" id="IPR001019">
    <property type="entry name" value="Gprotein_alpha_su"/>
</dbReference>
<keyword evidence="3 5" id="KW-0342">GTP-binding</keyword>
<evidence type="ECO:0000256" key="2">
    <source>
        <dbReference type="ARBA" id="ARBA00022741"/>
    </source>
</evidence>
<evidence type="ECO:0000313" key="8">
    <source>
        <dbReference type="Proteomes" id="UP000887565"/>
    </source>
</evidence>
<name>A0A915J8J0_ROMCU</name>
<dbReference type="Proteomes" id="UP000887565">
    <property type="component" value="Unplaced"/>
</dbReference>
<dbReference type="GO" id="GO:0005737">
    <property type="term" value="C:cytoplasm"/>
    <property type="evidence" value="ECO:0007669"/>
    <property type="project" value="TreeGrafter"/>
</dbReference>
<dbReference type="GO" id="GO:0005525">
    <property type="term" value="F:GTP binding"/>
    <property type="evidence" value="ECO:0007669"/>
    <property type="project" value="UniProtKB-KW"/>
</dbReference>
<proteinExistence type="predicted"/>
<dbReference type="GO" id="GO:0003924">
    <property type="term" value="F:GTPase activity"/>
    <property type="evidence" value="ECO:0007669"/>
    <property type="project" value="InterPro"/>
</dbReference>
<dbReference type="InterPro" id="IPR011025">
    <property type="entry name" value="GproteinA_insert"/>
</dbReference>
<keyword evidence="1 6" id="KW-0479">Metal-binding</keyword>
<evidence type="ECO:0000256" key="5">
    <source>
        <dbReference type="PIRSR" id="PIRSR601019-1"/>
    </source>
</evidence>
<dbReference type="GO" id="GO:0007188">
    <property type="term" value="P:adenylate cyclase-modulating G protein-coupled receptor signaling pathway"/>
    <property type="evidence" value="ECO:0007669"/>
    <property type="project" value="TreeGrafter"/>
</dbReference>
<keyword evidence="4" id="KW-0807">Transducer</keyword>